<dbReference type="InterPro" id="IPR050194">
    <property type="entry name" value="Glycosyltransferase_grp1"/>
</dbReference>
<reference evidence="2 3" key="1">
    <citation type="submission" date="2019-09" db="EMBL/GenBank/DDBJ databases">
        <authorList>
            <person name="Chandra G."/>
            <person name="Truman W A."/>
        </authorList>
    </citation>
    <scope>NUCLEOTIDE SEQUENCE [LARGE SCALE GENOMIC DNA]</scope>
    <source>
        <strain evidence="2">PS925</strain>
    </source>
</reference>
<sequence length="467" mass="51844">MQGETPFANGKRILLCVHQFFPQFSAGTEVLTLSTAQALRDKGYIVEIVTAQLQGEENLSLASYDHEGFRVHQLLVPYVAGKFSSTTLVDEYNNRAVYAPFKGLLDHLQPNLVHFFHFKNLTISALQACVDKNIPTVYTPTDYWINCRSCQLVKPWGQNECSGPSLLASNCLKHVAINNQKGTMRRLLAHTPQVLFSALMLAASAPINTRFKNIMLAMTDLRNREQTIAQAMLKIDKILPPTLFIEHLLINAGIPQHKIRRLKYGIQPPIIYPVDLDRIKVAGKTPTIGFIGTLTNHKGCHVLLQAIKQLPNMDADVVIYGDTQQNPDYVKNLDGIIQNDPRVRFMGTFPHERIGSVLHSLDVLVIPSTWRENAPLVLLNALACGTPIIASDVTGITEYLGEKDNVTVFEPGNAEELAQSLRSCLALNNEHAHNHGAGRIAGEPLHAYISVLSGVYADLMQIHEKLE</sequence>
<organism evidence="2 3">
    <name type="scientific">Pseudomonas fluorescens</name>
    <dbReference type="NCBI Taxonomy" id="294"/>
    <lineage>
        <taxon>Bacteria</taxon>
        <taxon>Pseudomonadati</taxon>
        <taxon>Pseudomonadota</taxon>
        <taxon>Gammaproteobacteria</taxon>
        <taxon>Pseudomonadales</taxon>
        <taxon>Pseudomonadaceae</taxon>
        <taxon>Pseudomonas</taxon>
    </lineage>
</organism>
<dbReference type="RefSeq" id="WP_224793225.1">
    <property type="nucleotide sequence ID" value="NZ_CABVJG010000003.1"/>
</dbReference>
<dbReference type="EMBL" id="CABVJG010000003">
    <property type="protein sequence ID" value="VVP89380.1"/>
    <property type="molecule type" value="Genomic_DNA"/>
</dbReference>
<dbReference type="InterPro" id="IPR001296">
    <property type="entry name" value="Glyco_trans_1"/>
</dbReference>
<accession>A0A5E7STR9</accession>
<dbReference type="Proteomes" id="UP000412311">
    <property type="component" value="Unassembled WGS sequence"/>
</dbReference>
<dbReference type="AlphaFoldDB" id="A0A5E7STR9"/>
<dbReference type="PANTHER" id="PTHR45947:SF3">
    <property type="entry name" value="SULFOQUINOVOSYL TRANSFERASE SQD2"/>
    <property type="match status" value="1"/>
</dbReference>
<dbReference type="EC" id="2.4.1.250" evidence="2"/>
<dbReference type="Gene3D" id="3.40.50.2000">
    <property type="entry name" value="Glycogen Phosphorylase B"/>
    <property type="match status" value="2"/>
</dbReference>
<evidence type="ECO:0000313" key="2">
    <source>
        <dbReference type="EMBL" id="VVP89380.1"/>
    </source>
</evidence>
<keyword evidence="2" id="KW-0328">Glycosyltransferase</keyword>
<protein>
    <submittedName>
        <fullName evidence="2">D-inositol-3-phosphate glycosyltransferase</fullName>
        <ecNumber evidence="2">2.4.1.250</ecNumber>
    </submittedName>
</protein>
<keyword evidence="2" id="KW-0808">Transferase</keyword>
<proteinExistence type="predicted"/>
<name>A0A5E7STR9_PSEFL</name>
<dbReference type="GO" id="GO:0102710">
    <property type="term" value="F:D-inositol-3-phosphate glycosyltransferase activity"/>
    <property type="evidence" value="ECO:0007669"/>
    <property type="project" value="UniProtKB-EC"/>
</dbReference>
<gene>
    <name evidence="2" type="primary">mshA_3</name>
    <name evidence="2" type="ORF">PS925_01236</name>
</gene>
<dbReference type="SUPFAM" id="SSF53756">
    <property type="entry name" value="UDP-Glycosyltransferase/glycogen phosphorylase"/>
    <property type="match status" value="1"/>
</dbReference>
<evidence type="ECO:0000259" key="1">
    <source>
        <dbReference type="Pfam" id="PF00534"/>
    </source>
</evidence>
<dbReference type="Pfam" id="PF00534">
    <property type="entry name" value="Glycos_transf_1"/>
    <property type="match status" value="1"/>
</dbReference>
<dbReference type="PANTHER" id="PTHR45947">
    <property type="entry name" value="SULFOQUINOVOSYL TRANSFERASE SQD2"/>
    <property type="match status" value="1"/>
</dbReference>
<evidence type="ECO:0000313" key="3">
    <source>
        <dbReference type="Proteomes" id="UP000412311"/>
    </source>
</evidence>
<feature type="domain" description="Glycosyl transferase family 1" evidence="1">
    <location>
        <begin position="281"/>
        <end position="432"/>
    </location>
</feature>